<gene>
    <name evidence="3" type="ORF">SAMN05192583_0880</name>
</gene>
<feature type="domain" description="Phage terminase large subunit GpA ATPase" evidence="1">
    <location>
        <begin position="55"/>
        <end position="305"/>
    </location>
</feature>
<name>A0A1H7ZYQ3_9SPHN</name>
<dbReference type="AlphaFoldDB" id="A0A1H7ZYQ3"/>
<dbReference type="RefSeq" id="WP_093664163.1">
    <property type="nucleotide sequence ID" value="NZ_FOCF01000001.1"/>
</dbReference>
<protein>
    <submittedName>
        <fullName evidence="3">Phage terminase, large subunit GpA</fullName>
    </submittedName>
</protein>
<dbReference type="STRING" id="1166340.SAMN05192583_0880"/>
<accession>A0A1H7ZYQ3</accession>
<dbReference type="InterPro" id="IPR046454">
    <property type="entry name" value="GpA_endonuclease"/>
</dbReference>
<dbReference type="Pfam" id="PF05876">
    <property type="entry name" value="GpA_ATPase"/>
    <property type="match status" value="1"/>
</dbReference>
<evidence type="ECO:0000259" key="1">
    <source>
        <dbReference type="Pfam" id="PF05876"/>
    </source>
</evidence>
<dbReference type="GO" id="GO:0016887">
    <property type="term" value="F:ATP hydrolysis activity"/>
    <property type="evidence" value="ECO:0007669"/>
    <property type="project" value="InterPro"/>
</dbReference>
<reference evidence="4" key="1">
    <citation type="submission" date="2016-10" db="EMBL/GenBank/DDBJ databases">
        <authorList>
            <person name="Varghese N."/>
            <person name="Submissions S."/>
        </authorList>
    </citation>
    <scope>NUCLEOTIDE SEQUENCE [LARGE SCALE GENOMIC DNA]</scope>
    <source>
        <strain evidence="4">S6-262</strain>
    </source>
</reference>
<evidence type="ECO:0000313" key="4">
    <source>
        <dbReference type="Proteomes" id="UP000199206"/>
    </source>
</evidence>
<dbReference type="OrthoDB" id="5181253at2"/>
<organism evidence="3 4">
    <name type="scientific">Sphingomonas gellani</name>
    <dbReference type="NCBI Taxonomy" id="1166340"/>
    <lineage>
        <taxon>Bacteria</taxon>
        <taxon>Pseudomonadati</taxon>
        <taxon>Pseudomonadota</taxon>
        <taxon>Alphaproteobacteria</taxon>
        <taxon>Sphingomonadales</taxon>
        <taxon>Sphingomonadaceae</taxon>
        <taxon>Sphingomonas</taxon>
    </lineage>
</organism>
<evidence type="ECO:0000259" key="2">
    <source>
        <dbReference type="Pfam" id="PF20454"/>
    </source>
</evidence>
<proteinExistence type="predicted"/>
<dbReference type="EMBL" id="FOCF01000001">
    <property type="protein sequence ID" value="SEM62629.1"/>
    <property type="molecule type" value="Genomic_DNA"/>
</dbReference>
<dbReference type="Proteomes" id="UP000199206">
    <property type="component" value="Unassembled WGS sequence"/>
</dbReference>
<dbReference type="GO" id="GO:0004519">
    <property type="term" value="F:endonuclease activity"/>
    <property type="evidence" value="ECO:0007669"/>
    <property type="project" value="InterPro"/>
</dbReference>
<dbReference type="InterPro" id="IPR046453">
    <property type="entry name" value="GpA_ATPase"/>
</dbReference>
<keyword evidence="4" id="KW-1185">Reference proteome</keyword>
<feature type="domain" description="Terminase large subunit GpA endonuclease" evidence="2">
    <location>
        <begin position="340"/>
        <end position="650"/>
    </location>
</feature>
<sequence>MRFEYDRFGSVAGGVLTRNAKRLDKALADGLRPPPRLTVSEWAAINRKFPEDAPIPGDWNHETAPELVEIMDALSPHDPCEEVSLIKCAQSGGSASAENWLGFISDLAPGPVLFIQATFKAATAWAAEKFWPMVGASPKLNPDRRGTIRAQGLANGDGSTTQKVLFSRSSGYILLTGANSAADLRQRTVRYAIEDDLDQFPSDLDGQGSPEGMVDERLKVWRSRGLSKRLKISTPTIKGSSKIEAAYQKSDRRRYHFKCPECGSRFVPDWSDIQWADDDHENAYLVPPCCGVPVEHWRKGEMKLADGWLSDQIDGQPVSRVLDEETFQAFRAKMPASRKRGFALLGEISTFQSWGEMAVGFRDAQGDVAKLKTWTNLKRGIVFEVASNTPDYEQLMTLREQDWGVGRMPIGPLVVTLGCDVQGDGIYVEKVGWGPRKESWQLDARFIPGATDVPGEGAWKALDEYSQRGTAFPGGKVLPIDWECVDAGYHTPAAHAYCARRPRRLAVYGRAGWALPLLGRGEAIAYEQQGRRAGRARAGQDDKAYIVGVNNAKLSWYGFLRETMKAVAAAIESATPEVVPVGRVHLSRDTPNDWFEQATAETIEVRMIHGFPDRRWIMMPGRQNHYLDCRVYNEAAAEKLMLDTLTEMDWAALRVDRYAPRDARQGDLLAPALTISPVTPAPVPVAPDPAPQADTYFDVGDSYL</sequence>
<evidence type="ECO:0000313" key="3">
    <source>
        <dbReference type="EMBL" id="SEM62629.1"/>
    </source>
</evidence>
<dbReference type="Pfam" id="PF20454">
    <property type="entry name" value="GpA_nuclease"/>
    <property type="match status" value="1"/>
</dbReference>